<comment type="cofactor">
    <cofactor evidence="1">
        <name>a divalent metal cation</name>
        <dbReference type="ChEBI" id="CHEBI:60240"/>
    </cofactor>
</comment>
<gene>
    <name evidence="4" type="ORF">PHMEG_0004467</name>
</gene>
<dbReference type="EMBL" id="NBNE01000264">
    <property type="protein sequence ID" value="OWZ21041.1"/>
    <property type="molecule type" value="Genomic_DNA"/>
</dbReference>
<evidence type="ECO:0000256" key="1">
    <source>
        <dbReference type="ARBA" id="ARBA00001968"/>
    </source>
</evidence>
<evidence type="ECO:0000313" key="5">
    <source>
        <dbReference type="Proteomes" id="UP000198211"/>
    </source>
</evidence>
<dbReference type="STRING" id="4795.A0A225WTX8"/>
<keyword evidence="5" id="KW-1185">Reference proteome</keyword>
<dbReference type="Proteomes" id="UP000198211">
    <property type="component" value="Unassembled WGS sequence"/>
</dbReference>
<evidence type="ECO:0000313" key="4">
    <source>
        <dbReference type="EMBL" id="OWZ21041.1"/>
    </source>
</evidence>
<keyword evidence="2" id="KW-0479">Metal-binding</keyword>
<dbReference type="InterPro" id="IPR027806">
    <property type="entry name" value="HARBI1_dom"/>
</dbReference>
<comment type="caution">
    <text evidence="4">The sequence shown here is derived from an EMBL/GenBank/DDBJ whole genome shotgun (WGS) entry which is preliminary data.</text>
</comment>
<dbReference type="Pfam" id="PF13359">
    <property type="entry name" value="DDE_Tnp_4"/>
    <property type="match status" value="1"/>
</dbReference>
<dbReference type="GO" id="GO:0046872">
    <property type="term" value="F:metal ion binding"/>
    <property type="evidence" value="ECO:0007669"/>
    <property type="project" value="UniProtKB-KW"/>
</dbReference>
<proteinExistence type="predicted"/>
<reference evidence="5" key="1">
    <citation type="submission" date="2017-03" db="EMBL/GenBank/DDBJ databases">
        <title>Phytopthora megakarya and P. palmivora, two closely related causual agents of cacao black pod achieved similar genome size and gene model numbers by different mechanisms.</title>
        <authorList>
            <person name="Ali S."/>
            <person name="Shao J."/>
            <person name="Larry D.J."/>
            <person name="Kronmiller B."/>
            <person name="Shen D."/>
            <person name="Strem M.D."/>
            <person name="Melnick R.L."/>
            <person name="Guiltinan M.J."/>
            <person name="Tyler B.M."/>
            <person name="Meinhardt L.W."/>
            <person name="Bailey B.A."/>
        </authorList>
    </citation>
    <scope>NUCLEOTIDE SEQUENCE [LARGE SCALE GENOMIC DNA]</scope>
    <source>
        <strain evidence="5">zdho120</strain>
    </source>
</reference>
<evidence type="ECO:0000256" key="2">
    <source>
        <dbReference type="ARBA" id="ARBA00022723"/>
    </source>
</evidence>
<organism evidence="4 5">
    <name type="scientific">Phytophthora megakarya</name>
    <dbReference type="NCBI Taxonomy" id="4795"/>
    <lineage>
        <taxon>Eukaryota</taxon>
        <taxon>Sar</taxon>
        <taxon>Stramenopiles</taxon>
        <taxon>Oomycota</taxon>
        <taxon>Peronosporomycetes</taxon>
        <taxon>Peronosporales</taxon>
        <taxon>Peronosporaceae</taxon>
        <taxon>Phytophthora</taxon>
    </lineage>
</organism>
<feature type="domain" description="DDE Tnp4" evidence="3">
    <location>
        <begin position="171"/>
        <end position="270"/>
    </location>
</feature>
<protein>
    <recommendedName>
        <fullName evidence="3">DDE Tnp4 domain-containing protein</fullName>
    </recommendedName>
</protein>
<evidence type="ECO:0000259" key="3">
    <source>
        <dbReference type="Pfam" id="PF13359"/>
    </source>
</evidence>
<dbReference type="AlphaFoldDB" id="A0A225WTX8"/>
<name>A0A225WTX8_9STRA</name>
<accession>A0A225WTX8</accession>
<dbReference type="OrthoDB" id="109201at2759"/>
<sequence>MNAMNDDGDFFGVIVPAVLVVVPEAKLSKKSHGAVVRHRIDWGAHAERLLLVGVFKQRLSYTGFERLLSFVEADLAVGPVQSARRAQGQPLVSPAGMLQTCISWLATTTFELLRALVELDSIGFSLALKFFSTNTEMELEQQDSDLLVIMVCIGAIDGGYVRYASLAVMNAVVWSTCSLSKMLSDKRGPYFVVADNAYPQSQVVLTPFKHDQLKTRPDRDSYNFCLSQCRICIEMAFGLIVNKWRILKRPLCVRLRNVLHVIHIYMRLHNFCIDQYTLELPIPPRKVLRSM</sequence>